<protein>
    <submittedName>
        <fullName evidence="1">Uncharacterized protein</fullName>
    </submittedName>
</protein>
<dbReference type="AlphaFoldDB" id="A0A816Q6M0"/>
<accession>A0A816Q6M0</accession>
<sequence length="117" mass="14054">MLNYYNKMKYLFECCKNKGLPNNHQQSLVEFETEWRSLQQFYQNRMEELRKLIVSIRLGHNNASEIDQALQHKDQTMFKQKRQEFSKKIKVLYDEMQLIHGTQQGQDAHAALFDTPE</sequence>
<comment type="caution">
    <text evidence="1">The sequence shown here is derived from an EMBL/GenBank/DDBJ whole genome shotgun (WGS) entry which is preliminary data.</text>
</comment>
<dbReference type="EMBL" id="CAJNRE010006566">
    <property type="protein sequence ID" value="CAF2056679.1"/>
    <property type="molecule type" value="Genomic_DNA"/>
</dbReference>
<evidence type="ECO:0000313" key="2">
    <source>
        <dbReference type="Proteomes" id="UP000663824"/>
    </source>
</evidence>
<proteinExistence type="predicted"/>
<organism evidence="1 2">
    <name type="scientific">Rotaria magnacalcarata</name>
    <dbReference type="NCBI Taxonomy" id="392030"/>
    <lineage>
        <taxon>Eukaryota</taxon>
        <taxon>Metazoa</taxon>
        <taxon>Spiralia</taxon>
        <taxon>Gnathifera</taxon>
        <taxon>Rotifera</taxon>
        <taxon>Eurotatoria</taxon>
        <taxon>Bdelloidea</taxon>
        <taxon>Philodinida</taxon>
        <taxon>Philodinidae</taxon>
        <taxon>Rotaria</taxon>
    </lineage>
</organism>
<gene>
    <name evidence="1" type="ORF">MBJ925_LOCUS14140</name>
</gene>
<reference evidence="1" key="1">
    <citation type="submission" date="2021-02" db="EMBL/GenBank/DDBJ databases">
        <authorList>
            <person name="Nowell W R."/>
        </authorList>
    </citation>
    <scope>NUCLEOTIDE SEQUENCE</scope>
</reference>
<feature type="non-terminal residue" evidence="1">
    <location>
        <position position="117"/>
    </location>
</feature>
<name>A0A816Q6M0_9BILA</name>
<evidence type="ECO:0000313" key="1">
    <source>
        <dbReference type="EMBL" id="CAF2056679.1"/>
    </source>
</evidence>
<dbReference type="Proteomes" id="UP000663824">
    <property type="component" value="Unassembled WGS sequence"/>
</dbReference>